<dbReference type="Proteomes" id="UP001369736">
    <property type="component" value="Unassembled WGS sequence"/>
</dbReference>
<proteinExistence type="predicted"/>
<reference evidence="5 6" key="1">
    <citation type="submission" date="2024-03" db="EMBL/GenBank/DDBJ databases">
        <title>Actinomycetospora sp. OC33-EN07, a novel actinomycete isolated from wild orchid (Aerides multiflora).</title>
        <authorList>
            <person name="Suriyachadkun C."/>
        </authorList>
    </citation>
    <scope>NUCLEOTIDE SEQUENCE [LARGE SCALE GENOMIC DNA]</scope>
    <source>
        <strain evidence="5 6">OC33-EN07</strain>
    </source>
</reference>
<feature type="domain" description="HTH hxlR-type" evidence="4">
    <location>
        <begin position="20"/>
        <end position="118"/>
    </location>
</feature>
<dbReference type="PANTHER" id="PTHR33204">
    <property type="entry name" value="TRANSCRIPTIONAL REGULATOR, MARR FAMILY"/>
    <property type="match status" value="1"/>
</dbReference>
<dbReference type="InterPro" id="IPR036388">
    <property type="entry name" value="WH-like_DNA-bd_sf"/>
</dbReference>
<gene>
    <name evidence="5" type="ORF">WCD58_26370</name>
</gene>
<name>A0ABU8MBK0_9PSEU</name>
<comment type="caution">
    <text evidence="5">The sequence shown here is derived from an EMBL/GenBank/DDBJ whole genome shotgun (WGS) entry which is preliminary data.</text>
</comment>
<dbReference type="EMBL" id="JBBEGM010000013">
    <property type="protein sequence ID" value="MEJ2864709.1"/>
    <property type="molecule type" value="Genomic_DNA"/>
</dbReference>
<evidence type="ECO:0000313" key="6">
    <source>
        <dbReference type="Proteomes" id="UP001369736"/>
    </source>
</evidence>
<accession>A0ABU8MBK0</accession>
<dbReference type="InterPro" id="IPR036390">
    <property type="entry name" value="WH_DNA-bd_sf"/>
</dbReference>
<evidence type="ECO:0000313" key="5">
    <source>
        <dbReference type="EMBL" id="MEJ2864709.1"/>
    </source>
</evidence>
<evidence type="ECO:0000256" key="3">
    <source>
        <dbReference type="ARBA" id="ARBA00023163"/>
    </source>
</evidence>
<evidence type="ECO:0000256" key="2">
    <source>
        <dbReference type="ARBA" id="ARBA00023125"/>
    </source>
</evidence>
<evidence type="ECO:0000259" key="4">
    <source>
        <dbReference type="PROSITE" id="PS51118"/>
    </source>
</evidence>
<sequence>MAVSLQVLRTRSPGVLTALCPTRVVLDHVTSKWGVLVLAALADGTRRWGELRREVDGISEKMLASTLRTFEADGLVERRAYPEIPPRVEYSLTPLGDELAEAIAPLLDWVLAHAGEIVDRDASVQTRGSSVSR</sequence>
<dbReference type="Gene3D" id="1.10.10.10">
    <property type="entry name" value="Winged helix-like DNA-binding domain superfamily/Winged helix DNA-binding domain"/>
    <property type="match status" value="1"/>
</dbReference>
<organism evidence="5 6">
    <name type="scientific">Actinomycetospora flava</name>
    <dbReference type="NCBI Taxonomy" id="3129232"/>
    <lineage>
        <taxon>Bacteria</taxon>
        <taxon>Bacillati</taxon>
        <taxon>Actinomycetota</taxon>
        <taxon>Actinomycetes</taxon>
        <taxon>Pseudonocardiales</taxon>
        <taxon>Pseudonocardiaceae</taxon>
        <taxon>Actinomycetospora</taxon>
    </lineage>
</organism>
<keyword evidence="3" id="KW-0804">Transcription</keyword>
<keyword evidence="1" id="KW-0805">Transcription regulation</keyword>
<dbReference type="PROSITE" id="PS51118">
    <property type="entry name" value="HTH_HXLR"/>
    <property type="match status" value="1"/>
</dbReference>
<dbReference type="PANTHER" id="PTHR33204:SF37">
    <property type="entry name" value="HTH-TYPE TRANSCRIPTIONAL REGULATOR YODB"/>
    <property type="match status" value="1"/>
</dbReference>
<protein>
    <submittedName>
        <fullName evidence="5">Helix-turn-helix domain-containing protein</fullName>
    </submittedName>
</protein>
<dbReference type="RefSeq" id="WP_337706076.1">
    <property type="nucleotide sequence ID" value="NZ_JBBEGM010000013.1"/>
</dbReference>
<dbReference type="SUPFAM" id="SSF46785">
    <property type="entry name" value="Winged helix' DNA-binding domain"/>
    <property type="match status" value="1"/>
</dbReference>
<dbReference type="Pfam" id="PF01638">
    <property type="entry name" value="HxlR"/>
    <property type="match status" value="1"/>
</dbReference>
<keyword evidence="2" id="KW-0238">DNA-binding</keyword>
<evidence type="ECO:0000256" key="1">
    <source>
        <dbReference type="ARBA" id="ARBA00023015"/>
    </source>
</evidence>
<dbReference type="InterPro" id="IPR002577">
    <property type="entry name" value="HTH_HxlR"/>
</dbReference>
<keyword evidence="6" id="KW-1185">Reference proteome</keyword>